<dbReference type="HOGENOM" id="CLU_3274462_0_0_10"/>
<accession>D1PD19</accession>
<dbReference type="Proteomes" id="UP000004477">
    <property type="component" value="Unassembled WGS sequence"/>
</dbReference>
<evidence type="ECO:0000313" key="1">
    <source>
        <dbReference type="EMBL" id="EFB35438.1"/>
    </source>
</evidence>
<dbReference type="EMBL" id="ACBX02000015">
    <property type="protein sequence ID" value="EFB35438.1"/>
    <property type="molecule type" value="Genomic_DNA"/>
</dbReference>
<comment type="caution">
    <text evidence="1">The sequence shown here is derived from an EMBL/GenBank/DDBJ whole genome shotgun (WGS) entry which is preliminary data.</text>
</comment>
<dbReference type="STRING" id="537011.PREVCOP_05105"/>
<name>D1PD19_9BACT</name>
<sequence>MGKLDTFKKKEYQKNARKFGYIQKKLYLCHLNVLYSSKGWI</sequence>
<keyword evidence="2" id="KW-1185">Reference proteome</keyword>
<proteinExistence type="predicted"/>
<dbReference type="PaxDb" id="537011-PREVCOP_05105"/>
<organism evidence="1 2">
    <name type="scientific">Segatella copri DSM 18205</name>
    <dbReference type="NCBI Taxonomy" id="537011"/>
    <lineage>
        <taxon>Bacteria</taxon>
        <taxon>Pseudomonadati</taxon>
        <taxon>Bacteroidota</taxon>
        <taxon>Bacteroidia</taxon>
        <taxon>Bacteroidales</taxon>
        <taxon>Prevotellaceae</taxon>
        <taxon>Segatella</taxon>
    </lineage>
</organism>
<dbReference type="AlphaFoldDB" id="D1PD19"/>
<protein>
    <submittedName>
        <fullName evidence="1">Uncharacterized protein</fullName>
    </submittedName>
</protein>
<evidence type="ECO:0000313" key="2">
    <source>
        <dbReference type="Proteomes" id="UP000004477"/>
    </source>
</evidence>
<gene>
    <name evidence="1" type="ORF">PREVCOP_05105</name>
</gene>
<reference evidence="1" key="1">
    <citation type="submission" date="2009-11" db="EMBL/GenBank/DDBJ databases">
        <authorList>
            <person name="Weinstock G."/>
            <person name="Sodergren E."/>
            <person name="Clifton S."/>
            <person name="Fulton L."/>
            <person name="Fulton B."/>
            <person name="Courtney L."/>
            <person name="Fronick C."/>
            <person name="Harrison M."/>
            <person name="Strong C."/>
            <person name="Farmer C."/>
            <person name="Delahaunty K."/>
            <person name="Markovic C."/>
            <person name="Hall O."/>
            <person name="Minx P."/>
            <person name="Tomlinson C."/>
            <person name="Mitreva M."/>
            <person name="Nelson J."/>
            <person name="Hou S."/>
            <person name="Wollam A."/>
            <person name="Pepin K.H."/>
            <person name="Johnson M."/>
            <person name="Bhonagiri V."/>
            <person name="Nash W.E."/>
            <person name="Warren W."/>
            <person name="Chinwalla A."/>
            <person name="Mardis E.R."/>
            <person name="Wilson R.K."/>
        </authorList>
    </citation>
    <scope>NUCLEOTIDE SEQUENCE [LARGE SCALE GENOMIC DNA]</scope>
    <source>
        <strain evidence="1">DSM 18205</strain>
    </source>
</reference>